<organism evidence="1 2">
    <name type="scientific">Chaetomium tenue</name>
    <dbReference type="NCBI Taxonomy" id="1854479"/>
    <lineage>
        <taxon>Eukaryota</taxon>
        <taxon>Fungi</taxon>
        <taxon>Dikarya</taxon>
        <taxon>Ascomycota</taxon>
        <taxon>Pezizomycotina</taxon>
        <taxon>Sordariomycetes</taxon>
        <taxon>Sordariomycetidae</taxon>
        <taxon>Sordariales</taxon>
        <taxon>Chaetomiaceae</taxon>
        <taxon>Chaetomium</taxon>
    </lineage>
</organism>
<accession>A0ACB7PFB6</accession>
<evidence type="ECO:0000313" key="1">
    <source>
        <dbReference type="EMBL" id="KAH6640318.1"/>
    </source>
</evidence>
<gene>
    <name evidence="1" type="ORF">F5144DRAFT_559975</name>
</gene>
<dbReference type="EMBL" id="JAGIZQ010000002">
    <property type="protein sequence ID" value="KAH6640318.1"/>
    <property type="molecule type" value="Genomic_DNA"/>
</dbReference>
<evidence type="ECO:0000313" key="2">
    <source>
        <dbReference type="Proteomes" id="UP000724584"/>
    </source>
</evidence>
<keyword evidence="2" id="KW-1185">Reference proteome</keyword>
<reference evidence="1 2" key="1">
    <citation type="journal article" date="2021" name="Nat. Commun.">
        <title>Genetic determinants of endophytism in the Arabidopsis root mycobiome.</title>
        <authorList>
            <person name="Mesny F."/>
            <person name="Miyauchi S."/>
            <person name="Thiergart T."/>
            <person name="Pickel B."/>
            <person name="Atanasova L."/>
            <person name="Karlsson M."/>
            <person name="Huettel B."/>
            <person name="Barry K.W."/>
            <person name="Haridas S."/>
            <person name="Chen C."/>
            <person name="Bauer D."/>
            <person name="Andreopoulos W."/>
            <person name="Pangilinan J."/>
            <person name="LaButti K."/>
            <person name="Riley R."/>
            <person name="Lipzen A."/>
            <person name="Clum A."/>
            <person name="Drula E."/>
            <person name="Henrissat B."/>
            <person name="Kohler A."/>
            <person name="Grigoriev I.V."/>
            <person name="Martin F.M."/>
            <person name="Hacquard S."/>
        </authorList>
    </citation>
    <scope>NUCLEOTIDE SEQUENCE [LARGE SCALE GENOMIC DNA]</scope>
    <source>
        <strain evidence="1 2">MPI-SDFR-AT-0079</strain>
    </source>
</reference>
<dbReference type="Proteomes" id="UP000724584">
    <property type="component" value="Unassembled WGS sequence"/>
</dbReference>
<protein>
    <submittedName>
        <fullName evidence="1">Uncharacterized protein</fullName>
    </submittedName>
</protein>
<proteinExistence type="predicted"/>
<name>A0ACB7PFB6_9PEZI</name>
<sequence>MPCRQRRRGKTRTVASCDVILPGDMILPQDTREYDSSDWHLRPLSPTVSGPQHSDDASSTSHVRLSPDATLILGWEIEEAPHYKLYSVTDQWRRRRSDLAARVYQLDINAVYLKVRRHRLRCIKRIASRTVLEVGVPGFRIIVCRLGVDAGVSCLGGGSAEQRPSDSASSEAERGDRTKPRLEGGVEVEETPEAVQEQKLNTDVCHEKRTSYQHEAKRVRQRDRRQAARRARREKPGGAELPASQGGHSDRADDHTTDNPDDPGDPSNFFLLLLLYLAYDQNGQLYEEITPSADRALVLQGIKNTPLKDFLETYLAQLPIDFSSAGQIEEYLAIKESEIIFLKRQQSKMERIEQHYKDQFLASLRELQAKQVSKAEGWRDQQPAVQMAQHQLKVARHVRSALPGIVLKARETYRELKSKVAQVRQEDEEKNRIERLRSKCKVLEKEVHTLATWTTSVVPCSTTYRELEGRWSAAIRNMELSKAEYLESHACGGKPV</sequence>
<comment type="caution">
    <text evidence="1">The sequence shown here is derived from an EMBL/GenBank/DDBJ whole genome shotgun (WGS) entry which is preliminary data.</text>
</comment>